<dbReference type="Gene3D" id="1.20.1740.10">
    <property type="entry name" value="Amino acid/polyamine transporter I"/>
    <property type="match status" value="1"/>
</dbReference>
<evidence type="ECO:0000256" key="17">
    <source>
        <dbReference type="ARBA" id="ARBA00083296"/>
    </source>
</evidence>
<keyword evidence="3" id="KW-0813">Transport</keyword>
<evidence type="ECO:0000256" key="12">
    <source>
        <dbReference type="ARBA" id="ARBA00051835"/>
    </source>
</evidence>
<comment type="similarity">
    <text evidence="2">Belongs to the amino acid-polyamine-organocation (APC) superfamily.</text>
</comment>
<evidence type="ECO:0000256" key="6">
    <source>
        <dbReference type="ARBA" id="ARBA00022692"/>
    </source>
</evidence>
<reference evidence="20" key="3">
    <citation type="submission" date="2025-09" db="UniProtKB">
        <authorList>
            <consortium name="Ensembl"/>
        </authorList>
    </citation>
    <scope>IDENTIFICATION</scope>
</reference>
<dbReference type="PIRSF" id="PIRSF006060">
    <property type="entry name" value="AA_transporter"/>
    <property type="match status" value="1"/>
</dbReference>
<evidence type="ECO:0000256" key="14">
    <source>
        <dbReference type="ARBA" id="ARBA00052732"/>
    </source>
</evidence>
<comment type="subcellular location">
    <subcellularLocation>
        <location evidence="1">Apical cell membrane</location>
        <topology evidence="1">Multi-pass membrane protein</topology>
    </subcellularLocation>
</comment>
<comment type="catalytic activity">
    <reaction evidence="18">
        <text>L-phenylalanine(out) + L-arginine(in) = L-phenylalanine(in) + L-arginine(out)</text>
        <dbReference type="Rhea" id="RHEA:71067"/>
        <dbReference type="ChEBI" id="CHEBI:32682"/>
        <dbReference type="ChEBI" id="CHEBI:58095"/>
    </reaction>
    <physiologicalReaction direction="left-to-right" evidence="18">
        <dbReference type="Rhea" id="RHEA:71068"/>
    </physiologicalReaction>
</comment>
<reference evidence="20" key="2">
    <citation type="submission" date="2025-08" db="UniProtKB">
        <authorList>
            <consortium name="Ensembl"/>
        </authorList>
    </citation>
    <scope>IDENTIFICATION</scope>
</reference>
<keyword evidence="8 19" id="KW-0472">Membrane</keyword>
<feature type="transmembrane region" description="Helical" evidence="19">
    <location>
        <begin position="28"/>
        <end position="50"/>
    </location>
</feature>
<comment type="catalytic activity">
    <reaction evidence="13">
        <text>L-cysteine(out) + L-arginine(in) = L-cysteine(in) + L-arginine(out)</text>
        <dbReference type="Rhea" id="RHEA:71071"/>
        <dbReference type="ChEBI" id="CHEBI:32682"/>
        <dbReference type="ChEBI" id="CHEBI:35235"/>
    </reaction>
    <physiologicalReaction direction="left-to-right" evidence="13">
        <dbReference type="Rhea" id="RHEA:71072"/>
    </physiologicalReaction>
</comment>
<dbReference type="Proteomes" id="UP000694580">
    <property type="component" value="Chromosome 1"/>
</dbReference>
<dbReference type="AlphaFoldDB" id="A0AAY4ALV8"/>
<gene>
    <name evidence="20" type="primary">LOC114797212</name>
</gene>
<evidence type="ECO:0000256" key="1">
    <source>
        <dbReference type="ARBA" id="ARBA00004424"/>
    </source>
</evidence>
<comment type="catalytic activity">
    <reaction evidence="12">
        <text>L-histidine(out) + L-arginine(in) = L-histidine(in) + L-arginine(out)</text>
        <dbReference type="Rhea" id="RHEA:71063"/>
        <dbReference type="ChEBI" id="CHEBI:32682"/>
        <dbReference type="ChEBI" id="CHEBI:57595"/>
    </reaction>
    <physiologicalReaction direction="left-to-right" evidence="12">
        <dbReference type="Rhea" id="RHEA:71064"/>
    </physiologicalReaction>
</comment>
<dbReference type="PANTHER" id="PTHR11785">
    <property type="entry name" value="AMINO ACID TRANSPORTER"/>
    <property type="match status" value="1"/>
</dbReference>
<evidence type="ECO:0000256" key="7">
    <source>
        <dbReference type="ARBA" id="ARBA00022989"/>
    </source>
</evidence>
<evidence type="ECO:0000256" key="10">
    <source>
        <dbReference type="ARBA" id="ARBA00051323"/>
    </source>
</evidence>
<comment type="catalytic activity">
    <reaction evidence="11">
        <text>L-cystine(out) + L-arginine(in) = L-cystine(in) + L-arginine(out)</text>
        <dbReference type="Rhea" id="RHEA:71075"/>
        <dbReference type="ChEBI" id="CHEBI:32682"/>
        <dbReference type="ChEBI" id="CHEBI:35491"/>
    </reaction>
    <physiologicalReaction direction="left-to-right" evidence="11">
        <dbReference type="Rhea" id="RHEA:71076"/>
    </physiologicalReaction>
</comment>
<dbReference type="Pfam" id="PF13520">
    <property type="entry name" value="AA_permease_2"/>
    <property type="match status" value="1"/>
</dbReference>
<feature type="transmembrane region" description="Helical" evidence="19">
    <location>
        <begin position="348"/>
        <end position="367"/>
    </location>
</feature>
<feature type="transmembrane region" description="Helical" evidence="19">
    <location>
        <begin position="95"/>
        <end position="115"/>
    </location>
</feature>
<keyword evidence="5" id="KW-0597">Phosphoprotein</keyword>
<evidence type="ECO:0000256" key="2">
    <source>
        <dbReference type="ARBA" id="ARBA00009523"/>
    </source>
</evidence>
<dbReference type="GO" id="GO:0016324">
    <property type="term" value="C:apical plasma membrane"/>
    <property type="evidence" value="ECO:0007669"/>
    <property type="project" value="UniProtKB-SubCell"/>
</dbReference>
<evidence type="ECO:0000256" key="13">
    <source>
        <dbReference type="ARBA" id="ARBA00052179"/>
    </source>
</evidence>
<evidence type="ECO:0000256" key="9">
    <source>
        <dbReference type="ARBA" id="ARBA00023157"/>
    </source>
</evidence>
<evidence type="ECO:0000256" key="11">
    <source>
        <dbReference type="ARBA" id="ARBA00051814"/>
    </source>
</evidence>
<keyword evidence="7 19" id="KW-1133">Transmembrane helix</keyword>
<evidence type="ECO:0000256" key="15">
    <source>
        <dbReference type="ARBA" id="ARBA00074336"/>
    </source>
</evidence>
<keyword evidence="21" id="KW-1185">Reference proteome</keyword>
<dbReference type="InterPro" id="IPR050598">
    <property type="entry name" value="AminoAcid_Transporter"/>
</dbReference>
<feature type="transmembrane region" description="Helical" evidence="19">
    <location>
        <begin position="373"/>
        <end position="395"/>
    </location>
</feature>
<feature type="transmembrane region" description="Helical" evidence="19">
    <location>
        <begin position="435"/>
        <end position="456"/>
    </location>
</feature>
<dbReference type="Ensembl" id="ENSDCDT00010008760.1">
    <property type="protein sequence ID" value="ENSDCDP00010008331.1"/>
    <property type="gene ID" value="ENSDCDG00010003765.1"/>
</dbReference>
<evidence type="ECO:0000256" key="4">
    <source>
        <dbReference type="ARBA" id="ARBA00022475"/>
    </source>
</evidence>
<reference evidence="20 21" key="1">
    <citation type="submission" date="2020-06" db="EMBL/GenBank/DDBJ databases">
        <authorList>
            <consortium name="Wellcome Sanger Institute Data Sharing"/>
        </authorList>
    </citation>
    <scope>NUCLEOTIDE SEQUENCE [LARGE SCALE GENOMIC DNA]</scope>
</reference>
<accession>A0AAY4ALV8</accession>
<evidence type="ECO:0000313" key="20">
    <source>
        <dbReference type="Ensembl" id="ENSDCDP00010008331.1"/>
    </source>
</evidence>
<feature type="transmembrane region" description="Helical" evidence="19">
    <location>
        <begin position="253"/>
        <end position="276"/>
    </location>
</feature>
<protein>
    <recommendedName>
        <fullName evidence="15">b(0,+)-type amino acid transporter 1</fullName>
    </recommendedName>
    <alternativeName>
        <fullName evidence="16">Glycoprotein-associated amino acid transporter b0,+AT1</fullName>
    </alternativeName>
    <alternativeName>
        <fullName evidence="17">Solute carrier family 7 member 9</fullName>
    </alternativeName>
</protein>
<evidence type="ECO:0000256" key="16">
    <source>
        <dbReference type="ARBA" id="ARBA00079910"/>
    </source>
</evidence>
<feature type="transmembrane region" description="Helical" evidence="19">
    <location>
        <begin position="407"/>
        <end position="429"/>
    </location>
</feature>
<comment type="catalytic activity">
    <reaction evidence="10">
        <text>L-lysine(out) + L-arginine(in) = L-lysine(in) + L-arginine(out)</text>
        <dbReference type="Rhea" id="RHEA:70827"/>
        <dbReference type="ChEBI" id="CHEBI:32551"/>
        <dbReference type="ChEBI" id="CHEBI:32682"/>
    </reaction>
    <physiologicalReaction direction="left-to-right" evidence="10">
        <dbReference type="Rhea" id="RHEA:70828"/>
    </physiologicalReaction>
</comment>
<dbReference type="PANTHER" id="PTHR11785:SF340">
    <property type="entry name" value="AROMATIC-PREFERRING AMINO ACID TRANSPORTER"/>
    <property type="match status" value="1"/>
</dbReference>
<comment type="catalytic activity">
    <reaction evidence="14">
        <text>L-leucine(out) + L-arginine(in) = L-leucine(in) + L-arginine(out)</text>
        <dbReference type="Rhea" id="RHEA:71059"/>
        <dbReference type="ChEBI" id="CHEBI:32682"/>
        <dbReference type="ChEBI" id="CHEBI:57427"/>
    </reaction>
    <physiologicalReaction direction="left-to-right" evidence="14">
        <dbReference type="Rhea" id="RHEA:71060"/>
    </physiologicalReaction>
</comment>
<feature type="transmembrane region" description="Helical" evidence="19">
    <location>
        <begin position="145"/>
        <end position="166"/>
    </location>
</feature>
<proteinExistence type="inferred from homology"/>
<evidence type="ECO:0000256" key="8">
    <source>
        <dbReference type="ARBA" id="ARBA00023136"/>
    </source>
</evidence>
<keyword evidence="4" id="KW-1003">Cell membrane</keyword>
<keyword evidence="6 19" id="KW-0812">Transmembrane</keyword>
<keyword evidence="9" id="KW-1015">Disulfide bond</keyword>
<dbReference type="InterPro" id="IPR002293">
    <property type="entry name" value="AA/rel_permease1"/>
</dbReference>
<dbReference type="FunFam" id="1.20.1740.10:FF:000015">
    <property type="entry name" value="B(0,+)-type amino acid transporter 1"/>
    <property type="match status" value="1"/>
</dbReference>
<evidence type="ECO:0000313" key="21">
    <source>
        <dbReference type="Proteomes" id="UP000694580"/>
    </source>
</evidence>
<dbReference type="GO" id="GO:0015179">
    <property type="term" value="F:L-amino acid transmembrane transporter activity"/>
    <property type="evidence" value="ECO:0007669"/>
    <property type="project" value="TreeGrafter"/>
</dbReference>
<name>A0AAY4ALV8_9TELE</name>
<evidence type="ECO:0000256" key="3">
    <source>
        <dbReference type="ARBA" id="ARBA00022448"/>
    </source>
</evidence>
<dbReference type="GeneTree" id="ENSGT00940000162520"/>
<evidence type="ECO:0000256" key="18">
    <source>
        <dbReference type="ARBA" id="ARBA00093193"/>
    </source>
</evidence>
<organism evidence="20 21">
    <name type="scientific">Denticeps clupeoides</name>
    <name type="common">denticle herring</name>
    <dbReference type="NCBI Taxonomy" id="299321"/>
    <lineage>
        <taxon>Eukaryota</taxon>
        <taxon>Metazoa</taxon>
        <taxon>Chordata</taxon>
        <taxon>Craniata</taxon>
        <taxon>Vertebrata</taxon>
        <taxon>Euteleostomi</taxon>
        <taxon>Actinopterygii</taxon>
        <taxon>Neopterygii</taxon>
        <taxon>Teleostei</taxon>
        <taxon>Clupei</taxon>
        <taxon>Clupeiformes</taxon>
        <taxon>Denticipitoidei</taxon>
        <taxon>Denticipitidae</taxon>
        <taxon>Denticeps</taxon>
    </lineage>
</organism>
<evidence type="ECO:0000256" key="5">
    <source>
        <dbReference type="ARBA" id="ARBA00022553"/>
    </source>
</evidence>
<sequence>MTAEVLDARLNMQGIGTKKLKLKKELGLVNAVCLTGGVIIGSGIFMSPQYVLAYSGSPGASLVIWSVCGIVSMLGALAFAELGTIIKESGGEYIYIFRIFGSFPAYFVAFSFLFVTRPMSIVAKALSFSEYAMAPFYEGCPPPKLGVKTLAVASILTLATANTLNVRLTMRIQVLFTVAKLVGLLIIAIGGLVGLAQGNFGHLENIETSFENTQLAVKPIGMALYQGFWSYSGWATLNYVTEEVKKPEVNLPRAVMIAMPMVTALYLLVNVSYLAVLTPREIMSSTAVAVTWGNKVLGRWGWLMSVAAALSAFGSLNGSFFSGGRVCFVAAREGHMPDILSMAHVHRLTPSPALIFTTAVSLIVLIPGDFQSIINYFSFTAWFFYGITLSGLLYLKIKKPDLPRPYKVPIILPIVVLLVAVFLVLAPIIDDPQIEYLYVTLFIFSGIIIYVPFIHFKIFPGILNKLTVFLQLFLEVAPAEKNL</sequence>
<feature type="transmembrane region" description="Helical" evidence="19">
    <location>
        <begin position="178"/>
        <end position="200"/>
    </location>
</feature>
<feature type="transmembrane region" description="Helical" evidence="19">
    <location>
        <begin position="62"/>
        <end position="83"/>
    </location>
</feature>
<evidence type="ECO:0000256" key="19">
    <source>
        <dbReference type="SAM" id="Phobius"/>
    </source>
</evidence>
<feature type="transmembrane region" description="Helical" evidence="19">
    <location>
        <begin position="302"/>
        <end position="328"/>
    </location>
</feature>